<sequence length="27" mass="3004">MNMYSLDLALQIQSNISSTPVHHAEFG</sequence>
<dbReference type="AlphaFoldDB" id="A0A0A8YLS8"/>
<name>A0A0A8YLS8_ARUDO</name>
<accession>A0A0A8YLS8</accession>
<reference evidence="1" key="2">
    <citation type="journal article" date="2015" name="Data Brief">
        <title>Shoot transcriptome of the giant reed, Arundo donax.</title>
        <authorList>
            <person name="Barrero R.A."/>
            <person name="Guerrero F.D."/>
            <person name="Moolhuijzen P."/>
            <person name="Goolsby J.A."/>
            <person name="Tidwell J."/>
            <person name="Bellgard S.E."/>
            <person name="Bellgard M.I."/>
        </authorList>
    </citation>
    <scope>NUCLEOTIDE SEQUENCE</scope>
    <source>
        <tissue evidence="1">Shoot tissue taken approximately 20 cm above the soil surface</tissue>
    </source>
</reference>
<dbReference type="EMBL" id="GBRH01270314">
    <property type="protein sequence ID" value="JAD27581.1"/>
    <property type="molecule type" value="Transcribed_RNA"/>
</dbReference>
<reference evidence="1" key="1">
    <citation type="submission" date="2014-09" db="EMBL/GenBank/DDBJ databases">
        <authorList>
            <person name="Magalhaes I.L.F."/>
            <person name="Oliveira U."/>
            <person name="Santos F.R."/>
            <person name="Vidigal T.H.D.A."/>
            <person name="Brescovit A.D."/>
            <person name="Santos A.J."/>
        </authorList>
    </citation>
    <scope>NUCLEOTIDE SEQUENCE</scope>
    <source>
        <tissue evidence="1">Shoot tissue taken approximately 20 cm above the soil surface</tissue>
    </source>
</reference>
<organism evidence="1">
    <name type="scientific">Arundo donax</name>
    <name type="common">Giant reed</name>
    <name type="synonym">Donax arundinaceus</name>
    <dbReference type="NCBI Taxonomy" id="35708"/>
    <lineage>
        <taxon>Eukaryota</taxon>
        <taxon>Viridiplantae</taxon>
        <taxon>Streptophyta</taxon>
        <taxon>Embryophyta</taxon>
        <taxon>Tracheophyta</taxon>
        <taxon>Spermatophyta</taxon>
        <taxon>Magnoliopsida</taxon>
        <taxon>Liliopsida</taxon>
        <taxon>Poales</taxon>
        <taxon>Poaceae</taxon>
        <taxon>PACMAD clade</taxon>
        <taxon>Arundinoideae</taxon>
        <taxon>Arundineae</taxon>
        <taxon>Arundo</taxon>
    </lineage>
</organism>
<protein>
    <submittedName>
        <fullName evidence="1">Uncharacterized protein</fullName>
    </submittedName>
</protein>
<evidence type="ECO:0000313" key="1">
    <source>
        <dbReference type="EMBL" id="JAD27581.1"/>
    </source>
</evidence>
<proteinExistence type="predicted"/>